<accession>A0A0U1DUY9</accession>
<dbReference type="GO" id="GO:0004176">
    <property type="term" value="F:ATP-dependent peptidase activity"/>
    <property type="evidence" value="ECO:0007669"/>
    <property type="project" value="InterPro"/>
</dbReference>
<dbReference type="Proteomes" id="UP000193811">
    <property type="component" value="Unassembled WGS sequence"/>
</dbReference>
<reference evidence="2 4" key="2">
    <citation type="submission" date="2016-01" db="EMBL/GenBank/DDBJ databases">
        <title>The new phylogeny of the genus Mycobacterium.</title>
        <authorList>
            <person name="Tarcisio F."/>
            <person name="Conor M."/>
            <person name="Antonella G."/>
            <person name="Elisabetta G."/>
            <person name="Giulia F.S."/>
            <person name="Sara T."/>
            <person name="Anna F."/>
            <person name="Clotilde B."/>
            <person name="Roberto B."/>
            <person name="Veronica D.S."/>
            <person name="Fabio R."/>
            <person name="Monica P."/>
            <person name="Olivier J."/>
            <person name="Enrico T."/>
            <person name="Nicola S."/>
        </authorList>
    </citation>
    <scope>NUCLEOTIDE SEQUENCE [LARGE SCALE GENOMIC DNA]</scope>
    <source>
        <strain evidence="2 4">CCUG 50187</strain>
    </source>
</reference>
<dbReference type="InterPro" id="IPR037219">
    <property type="entry name" value="Peptidase_M41-like"/>
</dbReference>
<reference evidence="1 3" key="1">
    <citation type="submission" date="2015-03" db="EMBL/GenBank/DDBJ databases">
        <authorList>
            <person name="Murphy D."/>
        </authorList>
    </citation>
    <scope>NUCLEOTIDE SEQUENCE [LARGE SCALE GENOMIC DNA]</scope>
    <source>
        <strain evidence="1 3">D16</strain>
    </source>
</reference>
<dbReference type="Gene3D" id="1.20.58.760">
    <property type="entry name" value="Peptidase M41"/>
    <property type="match status" value="1"/>
</dbReference>
<dbReference type="GO" id="GO:0005524">
    <property type="term" value="F:ATP binding"/>
    <property type="evidence" value="ECO:0007669"/>
    <property type="project" value="InterPro"/>
</dbReference>
<dbReference type="EMBL" id="LQOP01000008">
    <property type="protein sequence ID" value="ORV29068.1"/>
    <property type="molecule type" value="Genomic_DNA"/>
</dbReference>
<keyword evidence="4" id="KW-1185">Reference proteome</keyword>
<evidence type="ECO:0000313" key="1">
    <source>
        <dbReference type="EMBL" id="CQD21626.1"/>
    </source>
</evidence>
<dbReference type="EMBL" id="CTEF01000004">
    <property type="protein sequence ID" value="CQD21626.1"/>
    <property type="molecule type" value="Genomic_DNA"/>
</dbReference>
<evidence type="ECO:0008006" key="5">
    <source>
        <dbReference type="Google" id="ProtNLM"/>
    </source>
</evidence>
<evidence type="ECO:0000313" key="3">
    <source>
        <dbReference type="Proteomes" id="UP000182227"/>
    </source>
</evidence>
<organism evidence="1 3">
    <name type="scientific">Mycolicibacterium conceptionense</name>
    <dbReference type="NCBI Taxonomy" id="451644"/>
    <lineage>
        <taxon>Bacteria</taxon>
        <taxon>Bacillati</taxon>
        <taxon>Actinomycetota</taxon>
        <taxon>Actinomycetes</taxon>
        <taxon>Mycobacteriales</taxon>
        <taxon>Mycobacteriaceae</taxon>
        <taxon>Mycolicibacterium</taxon>
    </lineage>
</organism>
<dbReference type="Proteomes" id="UP000182227">
    <property type="component" value="Unassembled WGS sequence"/>
</dbReference>
<evidence type="ECO:0000313" key="2">
    <source>
        <dbReference type="EMBL" id="ORV29068.1"/>
    </source>
</evidence>
<dbReference type="SUPFAM" id="SSF140990">
    <property type="entry name" value="FtsH protease domain-like"/>
    <property type="match status" value="1"/>
</dbReference>
<dbReference type="GO" id="GO:0006508">
    <property type="term" value="P:proteolysis"/>
    <property type="evidence" value="ECO:0007669"/>
    <property type="project" value="InterPro"/>
</dbReference>
<dbReference type="RefSeq" id="WP_085140319.1">
    <property type="nucleotide sequence ID" value="NZ_JACKVA010000016.1"/>
</dbReference>
<dbReference type="AlphaFoldDB" id="A0A0U1DUY9"/>
<name>A0A0U1DUY9_9MYCO</name>
<dbReference type="GeneID" id="44295119"/>
<gene>
    <name evidence="2" type="ORF">AWB98_06680</name>
    <name evidence="1" type="ORF">BN970_05072</name>
</gene>
<evidence type="ECO:0000313" key="4">
    <source>
        <dbReference type="Proteomes" id="UP000193811"/>
    </source>
</evidence>
<proteinExistence type="predicted"/>
<dbReference type="GO" id="GO:0004222">
    <property type="term" value="F:metalloendopeptidase activity"/>
    <property type="evidence" value="ECO:0007669"/>
    <property type="project" value="InterPro"/>
</dbReference>
<protein>
    <recommendedName>
        <fullName evidence="5">Peptidase M41 domain-containing protein</fullName>
    </recommendedName>
</protein>
<sequence length="151" mass="16788">MTGVDEQRRLTAFHEAGHVVAVELRGGQVLDVTIEPDGRNLGLTQHCSKPCDYGFIAYAGPWATARAQWPLSELDGQDQDGCTFADYVTVELIREVDGDFAVYKAHIDDDHRYLGPTDAKIVQASREALWHRELEALWPAIQARANGLLNI</sequence>